<organism evidence="1 2">
    <name type="scientific">Populus alba</name>
    <name type="common">White poplar</name>
    <dbReference type="NCBI Taxonomy" id="43335"/>
    <lineage>
        <taxon>Eukaryota</taxon>
        <taxon>Viridiplantae</taxon>
        <taxon>Streptophyta</taxon>
        <taxon>Embryophyta</taxon>
        <taxon>Tracheophyta</taxon>
        <taxon>Spermatophyta</taxon>
        <taxon>Magnoliopsida</taxon>
        <taxon>eudicotyledons</taxon>
        <taxon>Gunneridae</taxon>
        <taxon>Pentapetalae</taxon>
        <taxon>rosids</taxon>
        <taxon>fabids</taxon>
        <taxon>Malpighiales</taxon>
        <taxon>Salicaceae</taxon>
        <taxon>Saliceae</taxon>
        <taxon>Populus</taxon>
    </lineage>
</organism>
<sequence length="127" mass="14129">MVSHQLSSSSCCNLQHTPTETQGHMSLATGNMTVNKVKAFSFLIIRRSSRFPGGFQITWRTRHATTRSFGVSLRCMDNNGCQQSDLVLLFETLKPSQAKPEKSCSTVTDRDPMEETLMAVRGTDVKT</sequence>
<dbReference type="Proteomes" id="UP000309997">
    <property type="component" value="Unassembled WGS sequence"/>
</dbReference>
<proteinExistence type="predicted"/>
<evidence type="ECO:0000313" key="1">
    <source>
        <dbReference type="EMBL" id="KAL3575404.1"/>
    </source>
</evidence>
<protein>
    <submittedName>
        <fullName evidence="1">Uncharacterized protein</fullName>
    </submittedName>
</protein>
<accession>A0ACC4BAF9</accession>
<gene>
    <name evidence="1" type="ORF">D5086_023505</name>
</gene>
<comment type="caution">
    <text evidence="1">The sequence shown here is derived from an EMBL/GenBank/DDBJ whole genome shotgun (WGS) entry which is preliminary data.</text>
</comment>
<reference evidence="1 2" key="1">
    <citation type="journal article" date="2024" name="Plant Biotechnol. J.">
        <title>Genome and CRISPR/Cas9 system of a widespread forest tree (Populus alba) in the world.</title>
        <authorList>
            <person name="Liu Y.J."/>
            <person name="Jiang P.F."/>
            <person name="Han X.M."/>
            <person name="Li X.Y."/>
            <person name="Wang H.M."/>
            <person name="Wang Y.J."/>
            <person name="Wang X.X."/>
            <person name="Zeng Q.Y."/>
        </authorList>
    </citation>
    <scope>NUCLEOTIDE SEQUENCE [LARGE SCALE GENOMIC DNA]</scope>
    <source>
        <strain evidence="2">cv. PAL-ZL1</strain>
    </source>
</reference>
<keyword evidence="2" id="KW-1185">Reference proteome</keyword>
<name>A0ACC4BAF9_POPAL</name>
<evidence type="ECO:0000313" key="2">
    <source>
        <dbReference type="Proteomes" id="UP000309997"/>
    </source>
</evidence>
<dbReference type="EMBL" id="RCHU02000012">
    <property type="protein sequence ID" value="KAL3575404.1"/>
    <property type="molecule type" value="Genomic_DNA"/>
</dbReference>